<evidence type="ECO:0008006" key="3">
    <source>
        <dbReference type="Google" id="ProtNLM"/>
    </source>
</evidence>
<dbReference type="Proteomes" id="UP000325292">
    <property type="component" value="Chromosome"/>
</dbReference>
<evidence type="ECO:0000313" key="2">
    <source>
        <dbReference type="Proteomes" id="UP000325292"/>
    </source>
</evidence>
<sequence>MAINPRNPDWERQDAVLRSLKLNAVIPALWPEAQGPHSDGSGVMQWQWPDGLKVNVLRDETGFVAWDHRDGGGRVNSRGPSKGMYAAMLVQAIEGGRFPDAIRRLKAAGMLDGRFVVQQPKPQTQGEKKREFVWRYDYSRPFRPVRDYLVEQRGIPESVVKTAWAQRQVEVGFGPTQRHYILFPCRDWSMTAPIAQGPAPTGALKRWMESYPPDNPAYMKMAMTGTDKKAGWWQFALGNVPKDIVILTEQPIDALSVMAAAQMLGRDNDIAVVGFGGQGGVTEKLVGMGAHVVIATDHDAAGLGYANEIERMVGTRREGQTMARCLPPPEMDWNEWWQADPQAASHALGNTLHQVRGKQPNPFERIHDSALER</sequence>
<organism evidence="1 2">
    <name type="scientific">Sulfobacillus thermotolerans</name>
    <dbReference type="NCBI Taxonomy" id="338644"/>
    <lineage>
        <taxon>Bacteria</taxon>
        <taxon>Bacillati</taxon>
        <taxon>Bacillota</taxon>
        <taxon>Clostridia</taxon>
        <taxon>Eubacteriales</taxon>
        <taxon>Clostridiales Family XVII. Incertae Sedis</taxon>
        <taxon>Sulfobacillus</taxon>
    </lineage>
</organism>
<keyword evidence="2" id="KW-1185">Reference proteome</keyword>
<dbReference type="Pfam" id="PF13155">
    <property type="entry name" value="Toprim_2"/>
    <property type="match status" value="1"/>
</dbReference>
<gene>
    <name evidence="1" type="ORF">BXT84_00620</name>
</gene>
<reference evidence="1 2" key="1">
    <citation type="journal article" date="2019" name="Sci. Rep.">
        <title>Sulfobacillus thermotolerans: new insights into resistance and metabolic capacities of acidophilic chemolithotrophs.</title>
        <authorList>
            <person name="Panyushkina A.E."/>
            <person name="Babenko V.V."/>
            <person name="Nikitina A.S."/>
            <person name="Selezneva O.V."/>
            <person name="Tsaplina I.A."/>
            <person name="Letarova M.A."/>
            <person name="Kostryukova E.S."/>
            <person name="Letarov A.V."/>
        </authorList>
    </citation>
    <scope>NUCLEOTIDE SEQUENCE [LARGE SCALE GENOMIC DNA]</scope>
    <source>
        <strain evidence="1 2">Kr1</strain>
    </source>
</reference>
<dbReference type="SUPFAM" id="SSF56731">
    <property type="entry name" value="DNA primase core"/>
    <property type="match status" value="1"/>
</dbReference>
<protein>
    <recommendedName>
        <fullName evidence="3">Toprim domain-containing protein</fullName>
    </recommendedName>
</protein>
<dbReference type="EMBL" id="CP019454">
    <property type="protein sequence ID" value="AUW92639.1"/>
    <property type="molecule type" value="Genomic_DNA"/>
</dbReference>
<proteinExistence type="predicted"/>
<accession>A0ABN5GWY9</accession>
<evidence type="ECO:0000313" key="1">
    <source>
        <dbReference type="EMBL" id="AUW92639.1"/>
    </source>
</evidence>
<name>A0ABN5GWY9_9FIRM</name>
<dbReference type="Gene3D" id="3.40.1360.10">
    <property type="match status" value="1"/>
</dbReference>